<gene>
    <name evidence="2" type="ORF">GCM10010260_54470</name>
</gene>
<evidence type="ECO:0000256" key="1">
    <source>
        <dbReference type="SAM" id="MobiDB-lite"/>
    </source>
</evidence>
<name>A0A918IEY7_9ACTN</name>
<evidence type="ECO:0000313" key="3">
    <source>
        <dbReference type="Proteomes" id="UP000618795"/>
    </source>
</evidence>
<dbReference type="Proteomes" id="UP000618795">
    <property type="component" value="Unassembled WGS sequence"/>
</dbReference>
<reference evidence="2" key="1">
    <citation type="journal article" date="2014" name="Int. J. Syst. Evol. Microbiol.">
        <title>Complete genome sequence of Corynebacterium casei LMG S-19264T (=DSM 44701T), isolated from a smear-ripened cheese.</title>
        <authorList>
            <consortium name="US DOE Joint Genome Institute (JGI-PGF)"/>
            <person name="Walter F."/>
            <person name="Albersmeier A."/>
            <person name="Kalinowski J."/>
            <person name="Ruckert C."/>
        </authorList>
    </citation>
    <scope>NUCLEOTIDE SEQUENCE</scope>
    <source>
        <strain evidence="2">JCM 4369</strain>
    </source>
</reference>
<dbReference type="AlphaFoldDB" id="A0A918IEY7"/>
<dbReference type="RefSeq" id="WP_191876147.1">
    <property type="nucleotide sequence ID" value="NZ_BMTD01000013.1"/>
</dbReference>
<protein>
    <submittedName>
        <fullName evidence="2">Uncharacterized protein</fullName>
    </submittedName>
</protein>
<reference evidence="2" key="2">
    <citation type="submission" date="2020-09" db="EMBL/GenBank/DDBJ databases">
        <authorList>
            <person name="Sun Q."/>
            <person name="Ohkuma M."/>
        </authorList>
    </citation>
    <scope>NUCLEOTIDE SEQUENCE</scope>
    <source>
        <strain evidence="2">JCM 4369</strain>
    </source>
</reference>
<comment type="caution">
    <text evidence="2">The sequence shown here is derived from an EMBL/GenBank/DDBJ whole genome shotgun (WGS) entry which is preliminary data.</text>
</comment>
<keyword evidence="3" id="KW-1185">Reference proteome</keyword>
<accession>A0A918IEY7</accession>
<sequence length="216" mass="20215">MPMRVPCGTRLGSGRPTAASEHAGSPTAPAAAMRCAAATAAGEVYQVVVGGPAPWAVGVEVGVGDGLEVGGRDCVGVGDVGGREGGAGGGAAVDRAGAGVACGGRGVGVRTAGGGAVVRRWVGRLVGATGCGGVAVGVGVGLGTAVPVCFGAGLDVSGAGVLEGSGRDVGGVRVPEADGCGRGVPPSGIASHMPRPPRMSTAAPAAIHGALLGGRR</sequence>
<evidence type="ECO:0000313" key="2">
    <source>
        <dbReference type="EMBL" id="GGV09290.1"/>
    </source>
</evidence>
<organism evidence="2 3">
    <name type="scientific">Streptomyces filipinensis</name>
    <dbReference type="NCBI Taxonomy" id="66887"/>
    <lineage>
        <taxon>Bacteria</taxon>
        <taxon>Bacillati</taxon>
        <taxon>Actinomycetota</taxon>
        <taxon>Actinomycetes</taxon>
        <taxon>Kitasatosporales</taxon>
        <taxon>Streptomycetaceae</taxon>
        <taxon>Streptomyces</taxon>
    </lineage>
</organism>
<feature type="region of interest" description="Disordered" evidence="1">
    <location>
        <begin position="1"/>
        <end position="25"/>
    </location>
</feature>
<proteinExistence type="predicted"/>
<dbReference type="EMBL" id="BMTD01000013">
    <property type="protein sequence ID" value="GGV09290.1"/>
    <property type="molecule type" value="Genomic_DNA"/>
</dbReference>